<comment type="caution">
    <text evidence="2">The sequence shown here is derived from an EMBL/GenBank/DDBJ whole genome shotgun (WGS) entry which is preliminary data.</text>
</comment>
<keyword evidence="1" id="KW-1133">Transmembrane helix</keyword>
<proteinExistence type="predicted"/>
<gene>
    <name evidence="2" type="ORF">AFUS01_LOCUS40771</name>
</gene>
<evidence type="ECO:0000313" key="3">
    <source>
        <dbReference type="Proteomes" id="UP000708208"/>
    </source>
</evidence>
<keyword evidence="1" id="KW-0472">Membrane</keyword>
<name>A0A8J2LIQ7_9HEXA</name>
<evidence type="ECO:0000256" key="1">
    <source>
        <dbReference type="SAM" id="Phobius"/>
    </source>
</evidence>
<dbReference type="AlphaFoldDB" id="A0A8J2LIQ7"/>
<dbReference type="EMBL" id="CAJVCH010558474">
    <property type="protein sequence ID" value="CAG7831007.1"/>
    <property type="molecule type" value="Genomic_DNA"/>
</dbReference>
<protein>
    <submittedName>
        <fullName evidence="2">Uncharacterized protein</fullName>
    </submittedName>
</protein>
<keyword evidence="3" id="KW-1185">Reference proteome</keyword>
<dbReference type="Proteomes" id="UP000708208">
    <property type="component" value="Unassembled WGS sequence"/>
</dbReference>
<keyword evidence="1" id="KW-0812">Transmembrane</keyword>
<reference evidence="2" key="1">
    <citation type="submission" date="2021-06" db="EMBL/GenBank/DDBJ databases">
        <authorList>
            <person name="Hodson N. C."/>
            <person name="Mongue J. A."/>
            <person name="Jaron S. K."/>
        </authorList>
    </citation>
    <scope>NUCLEOTIDE SEQUENCE</scope>
</reference>
<sequence>MKLFEVERCKITKTGDEKKFIQVKIFENKYFIYCAGSQYTVGKKNINCPEEVFTLPLSATFTLNEIEYKGSILKIFWREKQDPLLTEQANWQLNPNMKWSNLTAEFDQEWTRNEKEIQTEVKNLRVFEFHDEQWTFTEICLSVSIILLVIAMLLCVMKSAFKIKIKSRKTEVKSVKMQEEIPLQEVVENNYFVNAD</sequence>
<evidence type="ECO:0000313" key="2">
    <source>
        <dbReference type="EMBL" id="CAG7831007.1"/>
    </source>
</evidence>
<feature type="transmembrane region" description="Helical" evidence="1">
    <location>
        <begin position="141"/>
        <end position="161"/>
    </location>
</feature>
<dbReference type="OrthoDB" id="10683973at2759"/>
<organism evidence="2 3">
    <name type="scientific">Allacma fusca</name>
    <dbReference type="NCBI Taxonomy" id="39272"/>
    <lineage>
        <taxon>Eukaryota</taxon>
        <taxon>Metazoa</taxon>
        <taxon>Ecdysozoa</taxon>
        <taxon>Arthropoda</taxon>
        <taxon>Hexapoda</taxon>
        <taxon>Collembola</taxon>
        <taxon>Symphypleona</taxon>
        <taxon>Sminthuridae</taxon>
        <taxon>Allacma</taxon>
    </lineage>
</organism>
<accession>A0A8J2LIQ7</accession>